<dbReference type="InterPro" id="IPR036291">
    <property type="entry name" value="NAD(P)-bd_dom_sf"/>
</dbReference>
<proteinExistence type="inferred from homology"/>
<feature type="domain" description="Ketosynthase family 3 (KS3)" evidence="12">
    <location>
        <begin position="712"/>
        <end position="1125"/>
    </location>
</feature>
<dbReference type="InterPro" id="IPR000873">
    <property type="entry name" value="AMP-dep_synth/lig_dom"/>
</dbReference>
<evidence type="ECO:0000259" key="11">
    <source>
        <dbReference type="PROSITE" id="PS50075"/>
    </source>
</evidence>
<dbReference type="Gene3D" id="3.40.47.10">
    <property type="match status" value="1"/>
</dbReference>
<evidence type="ECO:0000256" key="8">
    <source>
        <dbReference type="ARBA" id="ARBA00023098"/>
    </source>
</evidence>
<dbReference type="SUPFAM" id="SSF51735">
    <property type="entry name" value="NAD(P)-binding Rossmann-fold domains"/>
    <property type="match status" value="2"/>
</dbReference>
<evidence type="ECO:0000256" key="1">
    <source>
        <dbReference type="ARBA" id="ARBA00005194"/>
    </source>
</evidence>
<dbReference type="Gene3D" id="3.40.366.10">
    <property type="entry name" value="Malonyl-Coenzyme A Acyl Carrier Protein, domain 2"/>
    <property type="match status" value="1"/>
</dbReference>
<dbReference type="SUPFAM" id="SSF47336">
    <property type="entry name" value="ACP-like"/>
    <property type="match status" value="2"/>
</dbReference>
<comment type="similarity">
    <text evidence="3">Belongs to the short-chain dehydrogenases/reductases (SDR) family.</text>
</comment>
<dbReference type="PROSITE" id="PS52004">
    <property type="entry name" value="KS3_2"/>
    <property type="match status" value="1"/>
</dbReference>
<keyword evidence="4" id="KW-0596">Phosphopantetheine</keyword>
<dbReference type="InterPro" id="IPR001227">
    <property type="entry name" value="Ac_transferase_dom_sf"/>
</dbReference>
<dbReference type="Pfam" id="PF00501">
    <property type="entry name" value="AMP-binding"/>
    <property type="match status" value="1"/>
</dbReference>
<dbReference type="InterPro" id="IPR014030">
    <property type="entry name" value="Ketoacyl_synth_N"/>
</dbReference>
<keyword evidence="8" id="KW-0443">Lipid metabolism</keyword>
<protein>
    <submittedName>
        <fullName evidence="13">Acyl transferase domain-containing protein</fullName>
    </submittedName>
</protein>
<accession>A0A451A7H6</accession>
<dbReference type="PANTHER" id="PTHR43775">
    <property type="entry name" value="FATTY ACID SYNTHASE"/>
    <property type="match status" value="1"/>
</dbReference>
<dbReference type="UniPathway" id="UPA00094"/>
<evidence type="ECO:0000256" key="4">
    <source>
        <dbReference type="ARBA" id="ARBA00022450"/>
    </source>
</evidence>
<gene>
    <name evidence="13" type="ORF">BECKTC1821F_GA0114240_10667</name>
</gene>
<dbReference type="GO" id="GO:0006633">
    <property type="term" value="P:fatty acid biosynthetic process"/>
    <property type="evidence" value="ECO:0007669"/>
    <property type="project" value="UniProtKB-UniPathway"/>
</dbReference>
<evidence type="ECO:0000256" key="6">
    <source>
        <dbReference type="ARBA" id="ARBA00022679"/>
    </source>
</evidence>
<feature type="region of interest" description="Disordered" evidence="10">
    <location>
        <begin position="1705"/>
        <end position="1724"/>
    </location>
</feature>
<dbReference type="SMART" id="SM00825">
    <property type="entry name" value="PKS_KS"/>
    <property type="match status" value="1"/>
</dbReference>
<dbReference type="Pfam" id="PF02801">
    <property type="entry name" value="Ketoacyl-synt_C"/>
    <property type="match status" value="1"/>
</dbReference>
<evidence type="ECO:0000313" key="13">
    <source>
        <dbReference type="EMBL" id="VFK61982.1"/>
    </source>
</evidence>
<dbReference type="InterPro" id="IPR050091">
    <property type="entry name" value="PKS_NRPS_Biosynth_Enz"/>
</dbReference>
<dbReference type="GO" id="GO:0004312">
    <property type="term" value="F:fatty acid synthase activity"/>
    <property type="evidence" value="ECO:0007669"/>
    <property type="project" value="TreeGrafter"/>
</dbReference>
<dbReference type="PANTHER" id="PTHR43775:SF37">
    <property type="entry name" value="SI:DKEY-61P9.11"/>
    <property type="match status" value="1"/>
</dbReference>
<dbReference type="Gene3D" id="3.40.50.12780">
    <property type="entry name" value="N-terminal domain of ligase-like"/>
    <property type="match status" value="1"/>
</dbReference>
<dbReference type="InterPro" id="IPR057326">
    <property type="entry name" value="KR_dom"/>
</dbReference>
<dbReference type="InterPro" id="IPR042099">
    <property type="entry name" value="ANL_N_sf"/>
</dbReference>
<dbReference type="Gene3D" id="3.30.300.30">
    <property type="match status" value="1"/>
</dbReference>
<dbReference type="Gene3D" id="3.40.50.720">
    <property type="entry name" value="NAD(P)-binding Rossmann-like Domain"/>
    <property type="match status" value="1"/>
</dbReference>
<dbReference type="Pfam" id="PF23024">
    <property type="entry name" value="AMP-dom_DIP2-like"/>
    <property type="match status" value="1"/>
</dbReference>
<dbReference type="CDD" id="cd05931">
    <property type="entry name" value="FAAL"/>
    <property type="match status" value="1"/>
</dbReference>
<dbReference type="InterPro" id="IPR016035">
    <property type="entry name" value="Acyl_Trfase/lysoPLipase"/>
</dbReference>
<dbReference type="InterPro" id="IPR013968">
    <property type="entry name" value="PKS_KR"/>
</dbReference>
<dbReference type="EMBL" id="CAADFW010000066">
    <property type="protein sequence ID" value="VFK61982.1"/>
    <property type="molecule type" value="Genomic_DNA"/>
</dbReference>
<dbReference type="InterPro" id="IPR036736">
    <property type="entry name" value="ACP-like_sf"/>
</dbReference>
<dbReference type="FunFam" id="3.40.47.10:FF:000019">
    <property type="entry name" value="Polyketide synthase type I"/>
    <property type="match status" value="1"/>
</dbReference>
<dbReference type="InterPro" id="IPR014043">
    <property type="entry name" value="Acyl_transferase_dom"/>
</dbReference>
<dbReference type="InterPro" id="IPR018201">
    <property type="entry name" value="Ketoacyl_synth_AS"/>
</dbReference>
<dbReference type="InterPro" id="IPR025110">
    <property type="entry name" value="AMP-bd_C"/>
</dbReference>
<dbReference type="InterPro" id="IPR009081">
    <property type="entry name" value="PP-bd_ACP"/>
</dbReference>
<comment type="function">
    <text evidence="9">Involved in production of the polyketide antibiotic thailandamide.</text>
</comment>
<feature type="compositionally biased region" description="Basic and acidic residues" evidence="10">
    <location>
        <begin position="1714"/>
        <end position="1724"/>
    </location>
</feature>
<reference evidence="13" key="1">
    <citation type="submission" date="2019-02" db="EMBL/GenBank/DDBJ databases">
        <authorList>
            <person name="Gruber-Vodicka R. H."/>
            <person name="Seah K. B. B."/>
        </authorList>
    </citation>
    <scope>NUCLEOTIDE SEQUENCE</scope>
    <source>
        <strain evidence="13">BECK_BZ126</strain>
    </source>
</reference>
<dbReference type="InterPro" id="IPR016039">
    <property type="entry name" value="Thiolase-like"/>
</dbReference>
<evidence type="ECO:0000259" key="12">
    <source>
        <dbReference type="PROSITE" id="PS52004"/>
    </source>
</evidence>
<organism evidence="13">
    <name type="scientific">Candidatus Kentrum sp. TC</name>
    <dbReference type="NCBI Taxonomy" id="2126339"/>
    <lineage>
        <taxon>Bacteria</taxon>
        <taxon>Pseudomonadati</taxon>
        <taxon>Pseudomonadota</taxon>
        <taxon>Gammaproteobacteria</taxon>
        <taxon>Candidatus Kentrum</taxon>
    </lineage>
</organism>
<dbReference type="InterPro" id="IPR045851">
    <property type="entry name" value="AMP-bd_C_sf"/>
</dbReference>
<dbReference type="GO" id="GO:0004315">
    <property type="term" value="F:3-oxoacyl-[acyl-carrier-protein] synthase activity"/>
    <property type="evidence" value="ECO:0007669"/>
    <property type="project" value="InterPro"/>
</dbReference>
<comment type="pathway">
    <text evidence="1">Lipid metabolism; fatty acid biosynthesis.</text>
</comment>
<dbReference type="GO" id="GO:0031177">
    <property type="term" value="F:phosphopantetheine binding"/>
    <property type="evidence" value="ECO:0007669"/>
    <property type="project" value="InterPro"/>
</dbReference>
<evidence type="ECO:0000256" key="10">
    <source>
        <dbReference type="SAM" id="MobiDB-lite"/>
    </source>
</evidence>
<sequence>MILQTLRDMDRNPIQATTLIELLRDRAQTKPDKVLYTFLKDGETEKAKLTYAKLDQQARAIAARLQELLSPGDRALLLYPPGLDFIPAFFGCLYAGIIAVPTYPPQHNRTASHIQHISADARISVVLATRGILSELDDQLSEMPPLRNTPWLATDDLSTETASIRQPPGIGTDTLAFLQYTSDTTGIPKGVMVSNGNALYHQKMFHQTFEHTNDHGDFSTSEDEKTLLIHDKEDIAVGWLPLFRDVGLMGNVLWPIYADIPIVLMSLAAFLQKPFRWLHAISRYRARSCIAPNFAYDLCVEKITPSQIAELDLSCWELAGNGAEPIRAETLDRFSETFAPCGFQRKAFFSYYGMVEATLVVSGSQKSAICNASPKSRIEETPNAARKFIGCGRATFPDQNIVIVDPESLTPCSDGWEGEIWVSGRNVSQGYWDRPEETKQTFHAYLSDTGEGPFLRTGDLGFFKDGELFVTSRIKDIIFTHGRNHYPQDIEFTVEKSHEALLPHGGAAFSIEEEGEERLIIVHEVQTRHRKPNAEKVFEVVRKAIFEQHELSVHTIFLLEPGQLPKTFNGRVQRQTCRSLFLAGELKTAAEWRKANIEEIASSDITQDGTVDTRAEAIRSWLTAKIGQSAGLSPDKIDTLRPFSHYGLDSAEAVSLSGELGEWLGQSFSPTIVYDYPNIDAMVQYLVGTQNADSYVADASISDASTRKSTHDDSIAIIGLGCRFPKAKDPDAFWRLLRNGIEAISRVPASRWVPTESSVPWGGFIGEVDQFDPIFFGISLREAEAMDPQQRLLLEVSWEALENSGIIPKTLAGSQTGIFVGISTHDYYDYLPSTGLDIYFNTGNAFSIAANRLSYLWDLHGPSKAIDTACSSSLVAFHDACQSLRQGECDLALAGGVNLMLSSGVTDSFSASQLLSPEGRCKAFDASANGYVRGEGCGIVVLKRATDAIEDGDAILAIVKGSAVNQDGRTNGITAPNGPAQQAVIRQAFSKAKISSREIGYIEAHGTGTPLGDPIEFNALKEVLAWDRFPEETCHIGSVKTNIGHLEAAAGIAGVIKTVLALQHREIPPHPNLRTFNPHLEIANTPFSIPTEPTPWPVDQSGRAKLAGVSSFGFGGTNAHAVLSPAPPSSTPIEKAITPERSQHLLTLSAQSDTAIRNLANSYIRYFQTHPETPLGDICYTANVGRSRFNHRLAVVAETSEQMRKRLRTADYIVGNASHGRPKLAFLFTGQGSEYPEMGQQLYETQPIFRRTLERCDKILRPYLDTPLIELLYAGPPNPNLHLLKEMGYLQPTLFSLQYSLAKLWKSWGITPDVVMGHSAGEYAAACVAGVFSLEDGLKFIANRGRLMQTRCERGAMLALSVGEEKALEIIEPFAREVSIATINSPESVVISGKPKAISSIEASLVGQKEIDFKLLPIPLAAHSAMVEPMLPEFEEVAESITYTEPRIPLCSNVTGEIVSKEITKPDYWLRHLRQPVRFAAGVKTLHEDEFDAFLEVGPKPALLGMARQCFPDDVVGTWLPSLREGQEDWEQLLRSLGEWYARGGNVDWESLDRDYSRRKVSSLPTYPFQRQRCWIDASSEENTETTPLPETSLFNLLRQGNTEQLAQKLRQAERLSEKELEQLPRFLEILARQYHKETAANTVKDWLYEIEWEARSRPSTTVIPSPGCWLIFADQGGMGNALAERIKESDNACFLVYTGKEFTAPSRQGSSEENERNANEQENDVWRIDPTRPEDFQRLFVDAFQEGTPPLRGIIHLWSLDAANSHELTAETLTRAQVLGCASVLHLLQAQVSKARAERNRVPELSDSLASAKLWLVTRNAVSVRQYQDSLAKDSLSVAQAPLWGLGKVIALEHTELWGGMIDNPDVADLWTEIGTEIAPEEKEDQIAYLGGQRYVARLVKSNPPVPGGTPLSAENSYLITGGLGALGLKVTRWMIDQGARHLTLVGRHKPSSETRVLLEKMEKSESGAKIMIISADVSDEARMLRLFQEINDRMPPLKGVIHAAGVSDKEILTQQEWMRFRHAMAAKVQGSWCLHTLTRSMSLDFFICFSSSVSLLGGLRQGSYAAASAFMDALSNLRQEMGLPGSSINWSTWANDGVSEDPLKDDKYAMDPEIGLRILELLIGKADPAAQIVVLPENLSTYLQTFYTGQDSLPFLSELYQPDTTDISSESSDFKNELEKIPPEKQRDYLATYIQSELNKVLGFDSSQTMDFQKGFFDLGMDSLMAVELKNRLQTSIGHSLPSTLVFKYPTPSALIDYIAKEILKLESSEKADLDHERFPDKSEEVFDKIKDLSEGELEALINEKLKIQ</sequence>
<dbReference type="InterPro" id="IPR016036">
    <property type="entry name" value="Malonyl_transacylase_ACP-bd"/>
</dbReference>
<dbReference type="PROSITE" id="PS50075">
    <property type="entry name" value="CARRIER"/>
    <property type="match status" value="2"/>
</dbReference>
<evidence type="ECO:0000256" key="9">
    <source>
        <dbReference type="ARBA" id="ARBA00054155"/>
    </source>
</evidence>
<dbReference type="Pfam" id="PF08659">
    <property type="entry name" value="KR"/>
    <property type="match status" value="1"/>
</dbReference>
<keyword evidence="5" id="KW-0597">Phosphoprotein</keyword>
<feature type="domain" description="Carrier" evidence="11">
    <location>
        <begin position="2190"/>
        <end position="2265"/>
    </location>
</feature>
<dbReference type="Gene3D" id="1.10.1200.10">
    <property type="entry name" value="ACP-like"/>
    <property type="match status" value="2"/>
</dbReference>
<dbReference type="InterPro" id="IPR020841">
    <property type="entry name" value="PKS_Beta-ketoAc_synthase_dom"/>
</dbReference>
<name>A0A451A7H6_9GAMM</name>
<dbReference type="InterPro" id="IPR014031">
    <property type="entry name" value="Ketoacyl_synth_C"/>
</dbReference>
<dbReference type="SMART" id="SM00823">
    <property type="entry name" value="PKS_PP"/>
    <property type="match status" value="2"/>
</dbReference>
<dbReference type="GO" id="GO:0071766">
    <property type="term" value="P:Actinobacterium-type cell wall biogenesis"/>
    <property type="evidence" value="ECO:0007669"/>
    <property type="project" value="UniProtKB-ARBA"/>
</dbReference>
<evidence type="ECO:0000256" key="5">
    <source>
        <dbReference type="ARBA" id="ARBA00022553"/>
    </source>
</evidence>
<dbReference type="FunFam" id="3.40.366.10:FF:000002">
    <property type="entry name" value="Probable polyketide synthase 2"/>
    <property type="match status" value="1"/>
</dbReference>
<dbReference type="CDD" id="cd08955">
    <property type="entry name" value="KR_2_FAS_SDR_x"/>
    <property type="match status" value="1"/>
</dbReference>
<dbReference type="SUPFAM" id="SSF56801">
    <property type="entry name" value="Acetyl-CoA synthetase-like"/>
    <property type="match status" value="1"/>
</dbReference>
<comment type="similarity">
    <text evidence="2">Belongs to the ATP-dependent AMP-binding enzyme family.</text>
</comment>
<dbReference type="SMART" id="SM00822">
    <property type="entry name" value="PKS_KR"/>
    <property type="match status" value="1"/>
</dbReference>
<dbReference type="Pfam" id="PF00550">
    <property type="entry name" value="PP-binding"/>
    <property type="match status" value="2"/>
</dbReference>
<evidence type="ECO:0000256" key="7">
    <source>
        <dbReference type="ARBA" id="ARBA00022832"/>
    </source>
</evidence>
<dbReference type="SUPFAM" id="SSF55048">
    <property type="entry name" value="Probable ACP-binding domain of malonyl-CoA ACP transacylase"/>
    <property type="match status" value="1"/>
</dbReference>
<dbReference type="Pfam" id="PF00109">
    <property type="entry name" value="ketoacyl-synt"/>
    <property type="match status" value="1"/>
</dbReference>
<dbReference type="PROSITE" id="PS00606">
    <property type="entry name" value="KS3_1"/>
    <property type="match status" value="1"/>
</dbReference>
<evidence type="ECO:0000256" key="3">
    <source>
        <dbReference type="ARBA" id="ARBA00006484"/>
    </source>
</evidence>
<feature type="domain" description="Carrier" evidence="11">
    <location>
        <begin position="613"/>
        <end position="690"/>
    </location>
</feature>
<dbReference type="SUPFAM" id="SSF53901">
    <property type="entry name" value="Thiolase-like"/>
    <property type="match status" value="1"/>
</dbReference>
<dbReference type="Pfam" id="PF00698">
    <property type="entry name" value="Acyl_transf_1"/>
    <property type="match status" value="1"/>
</dbReference>
<keyword evidence="7" id="KW-0276">Fatty acid metabolism</keyword>
<dbReference type="CDD" id="cd00833">
    <property type="entry name" value="PKS"/>
    <property type="match status" value="1"/>
</dbReference>
<dbReference type="Pfam" id="PF22621">
    <property type="entry name" value="CurL-like_PKS_C"/>
    <property type="match status" value="1"/>
</dbReference>
<keyword evidence="6 13" id="KW-0808">Transferase</keyword>
<dbReference type="Gene3D" id="3.30.70.3290">
    <property type="match status" value="1"/>
</dbReference>
<dbReference type="InterPro" id="IPR040097">
    <property type="entry name" value="FAAL/FAAC"/>
</dbReference>
<dbReference type="InterPro" id="IPR020806">
    <property type="entry name" value="PKS_PP-bd"/>
</dbReference>
<dbReference type="SMART" id="SM00827">
    <property type="entry name" value="PKS_AT"/>
    <property type="match status" value="1"/>
</dbReference>
<evidence type="ECO:0000256" key="2">
    <source>
        <dbReference type="ARBA" id="ARBA00006432"/>
    </source>
</evidence>
<dbReference type="SUPFAM" id="SSF52151">
    <property type="entry name" value="FabD/lysophospholipase-like"/>
    <property type="match status" value="1"/>
</dbReference>
<dbReference type="FunFam" id="3.40.50.12780:FF:000013">
    <property type="entry name" value="Long-chain-fatty-acid--AMP ligase FadD32"/>
    <property type="match status" value="1"/>
</dbReference>
<dbReference type="SMART" id="SM01294">
    <property type="entry name" value="PKS_PP_betabranch"/>
    <property type="match status" value="1"/>
</dbReference>